<dbReference type="Gene3D" id="2.40.160.110">
    <property type="match status" value="2"/>
</dbReference>
<feature type="signal peptide" evidence="17">
    <location>
        <begin position="1"/>
        <end position="20"/>
    </location>
</feature>
<keyword evidence="21" id="KW-1185">Reference proteome</keyword>
<dbReference type="OrthoDB" id="10037042at2759"/>
<dbReference type="InterPro" id="IPR018134">
    <property type="entry name" value="LAMP_CS"/>
</dbReference>
<dbReference type="InterPro" id="IPR048524">
    <property type="entry name" value="Lamp2-like_TM"/>
</dbReference>
<organism evidence="20 21">
    <name type="scientific">Corvus moneduloides</name>
    <name type="common">New Caledonian crow</name>
    <dbReference type="NCBI Taxonomy" id="1196302"/>
    <lineage>
        <taxon>Eukaryota</taxon>
        <taxon>Metazoa</taxon>
        <taxon>Chordata</taxon>
        <taxon>Craniata</taxon>
        <taxon>Vertebrata</taxon>
        <taxon>Euteleostomi</taxon>
        <taxon>Archelosauria</taxon>
        <taxon>Archosauria</taxon>
        <taxon>Dinosauria</taxon>
        <taxon>Saurischia</taxon>
        <taxon>Theropoda</taxon>
        <taxon>Coelurosauria</taxon>
        <taxon>Aves</taxon>
        <taxon>Neognathae</taxon>
        <taxon>Neoaves</taxon>
        <taxon>Telluraves</taxon>
        <taxon>Australaves</taxon>
        <taxon>Passeriformes</taxon>
        <taxon>Corvoidea</taxon>
        <taxon>Corvidae</taxon>
        <taxon>Corvus</taxon>
    </lineage>
</organism>
<dbReference type="PROSITE" id="PS00311">
    <property type="entry name" value="LAMP_2"/>
    <property type="match status" value="1"/>
</dbReference>
<proteinExistence type="inferred from homology"/>
<name>A0A8C3DRS8_CORMO</name>
<dbReference type="RefSeq" id="XP_031956396.1">
    <property type="nucleotide sequence ID" value="XM_032100505.1"/>
</dbReference>
<feature type="region of interest" description="Disordered" evidence="15">
    <location>
        <begin position="188"/>
        <end position="216"/>
    </location>
</feature>
<evidence type="ECO:0000259" key="18">
    <source>
        <dbReference type="Pfam" id="PF01299"/>
    </source>
</evidence>
<evidence type="ECO:0000256" key="11">
    <source>
        <dbReference type="ARBA" id="ARBA00037817"/>
    </source>
</evidence>
<dbReference type="CTD" id="3916"/>
<evidence type="ECO:0000256" key="15">
    <source>
        <dbReference type="SAM" id="MobiDB-lite"/>
    </source>
</evidence>
<keyword evidence="8 14" id="KW-1015">Disulfide bond</keyword>
<dbReference type="Proteomes" id="UP000694553">
    <property type="component" value="Unassembled WGS sequence"/>
</dbReference>
<dbReference type="PANTHER" id="PTHR11506">
    <property type="entry name" value="LYSOSOME-ASSOCIATED MEMBRANE GLYCOPROTEIN"/>
    <property type="match status" value="1"/>
</dbReference>
<evidence type="ECO:0000256" key="8">
    <source>
        <dbReference type="ARBA" id="ARBA00023157"/>
    </source>
</evidence>
<evidence type="ECO:0000256" key="7">
    <source>
        <dbReference type="ARBA" id="ARBA00023136"/>
    </source>
</evidence>
<dbReference type="Pfam" id="PF01299">
    <property type="entry name" value="Lamp2-like_luminal"/>
    <property type="match status" value="2"/>
</dbReference>
<dbReference type="PANTHER" id="PTHR11506:SF27">
    <property type="entry name" value="LYSOSOME-ASSOCIATED MEMBRANE GLYCOPROTEIN 1"/>
    <property type="match status" value="1"/>
</dbReference>
<dbReference type="GO" id="GO:0072594">
    <property type="term" value="P:establishment of protein localization to organelle"/>
    <property type="evidence" value="ECO:0007669"/>
    <property type="project" value="TreeGrafter"/>
</dbReference>
<dbReference type="PROSITE" id="PS00310">
    <property type="entry name" value="LAMP_1"/>
    <property type="match status" value="1"/>
</dbReference>
<evidence type="ECO:0000259" key="19">
    <source>
        <dbReference type="Pfam" id="PF21222"/>
    </source>
</evidence>
<comment type="similarity">
    <text evidence="14">Belongs to the LAMP family.</text>
</comment>
<dbReference type="GO" id="GO:0005886">
    <property type="term" value="C:plasma membrane"/>
    <property type="evidence" value="ECO:0007669"/>
    <property type="project" value="UniProtKB-SubCell"/>
</dbReference>
<feature type="disulfide bond" evidence="14">
    <location>
        <begin position="144"/>
        <end position="180"/>
    </location>
</feature>
<dbReference type="Pfam" id="PF21222">
    <property type="entry name" value="Lamp2_2nd"/>
    <property type="match status" value="1"/>
</dbReference>
<evidence type="ECO:0000256" key="14">
    <source>
        <dbReference type="PROSITE-ProRule" id="PRU00740"/>
    </source>
</evidence>
<evidence type="ECO:0000256" key="16">
    <source>
        <dbReference type="SAM" id="Phobius"/>
    </source>
</evidence>
<dbReference type="InterPro" id="IPR048528">
    <property type="entry name" value="Lamp2-like_luminal"/>
</dbReference>
<evidence type="ECO:0000256" key="12">
    <source>
        <dbReference type="ARBA" id="ARBA00060404"/>
    </source>
</evidence>
<keyword evidence="9" id="KW-0325">Glycoprotein</keyword>
<feature type="domain" description="Lysosome-associated membrane glycoprotein 2-like transmembrane" evidence="19">
    <location>
        <begin position="383"/>
        <end position="414"/>
    </location>
</feature>
<feature type="domain" description="Lysosome-associated membrane glycoprotein 2-like luminal" evidence="18">
    <location>
        <begin position="216"/>
        <end position="363"/>
    </location>
</feature>
<dbReference type="FunFam" id="2.40.160.110:FF:000001">
    <property type="entry name" value="lysosome-associated membrane glycoprotein 2 isoform X2"/>
    <property type="match status" value="1"/>
</dbReference>
<evidence type="ECO:0000256" key="6">
    <source>
        <dbReference type="ARBA" id="ARBA00022989"/>
    </source>
</evidence>
<keyword evidence="4 17" id="KW-0732">Signal</keyword>
<dbReference type="CDD" id="cd12087">
    <property type="entry name" value="TM_EGFR-like"/>
    <property type="match status" value="1"/>
</dbReference>
<dbReference type="AlphaFoldDB" id="A0A8C3DRS8"/>
<keyword evidence="5" id="KW-0967">Endosome</keyword>
<dbReference type="InterPro" id="IPR002000">
    <property type="entry name" value="Lysosome-assoc_membr_glycop"/>
</dbReference>
<keyword evidence="2" id="KW-1003">Cell membrane</keyword>
<protein>
    <recommendedName>
        <fullName evidence="13">Lysosome-associated membrane glycoprotein 1</fullName>
    </recommendedName>
</protein>
<evidence type="ECO:0000313" key="20">
    <source>
        <dbReference type="Ensembl" id="ENSCMUP00000010942.2"/>
    </source>
</evidence>
<reference evidence="20" key="3">
    <citation type="submission" date="2025-09" db="UniProtKB">
        <authorList>
            <consortium name="Ensembl"/>
        </authorList>
    </citation>
    <scope>IDENTIFICATION</scope>
</reference>
<dbReference type="GO" id="GO:0005765">
    <property type="term" value="C:lysosomal membrane"/>
    <property type="evidence" value="ECO:0007669"/>
    <property type="project" value="UniProtKB-SubCell"/>
</dbReference>
<keyword evidence="10 14" id="KW-0458">Lysosome</keyword>
<evidence type="ECO:0000313" key="21">
    <source>
        <dbReference type="Proteomes" id="UP000694553"/>
    </source>
</evidence>
<evidence type="ECO:0000256" key="13">
    <source>
        <dbReference type="ARBA" id="ARBA00074383"/>
    </source>
</evidence>
<dbReference type="PRINTS" id="PR00336">
    <property type="entry name" value="LYSASSOCTDMP"/>
</dbReference>
<reference evidence="20" key="2">
    <citation type="submission" date="2025-08" db="UniProtKB">
        <authorList>
            <consortium name="Ensembl"/>
        </authorList>
    </citation>
    <scope>IDENTIFICATION</scope>
</reference>
<evidence type="ECO:0000256" key="9">
    <source>
        <dbReference type="ARBA" id="ARBA00023180"/>
    </source>
</evidence>
<evidence type="ECO:0000256" key="3">
    <source>
        <dbReference type="ARBA" id="ARBA00022692"/>
    </source>
</evidence>
<feature type="transmembrane region" description="Helical" evidence="16">
    <location>
        <begin position="381"/>
        <end position="404"/>
    </location>
</feature>
<feature type="domain" description="Lysosome-associated membrane glycoprotein 2-like luminal" evidence="18">
    <location>
        <begin position="19"/>
        <end position="167"/>
    </location>
</feature>
<evidence type="ECO:0000256" key="17">
    <source>
        <dbReference type="SAM" id="SignalP"/>
    </source>
</evidence>
<accession>A0A8C3DRS8</accession>
<keyword evidence="7 14" id="KW-0472">Membrane</keyword>
<evidence type="ECO:0000256" key="5">
    <source>
        <dbReference type="ARBA" id="ARBA00022753"/>
    </source>
</evidence>
<dbReference type="PROSITE" id="PS51407">
    <property type="entry name" value="LAMP_3"/>
    <property type="match status" value="1"/>
</dbReference>
<dbReference type="GO" id="GO:0031902">
    <property type="term" value="C:late endosome membrane"/>
    <property type="evidence" value="ECO:0007669"/>
    <property type="project" value="TreeGrafter"/>
</dbReference>
<reference evidence="21" key="1">
    <citation type="submission" date="2019-10" db="EMBL/GenBank/DDBJ databases">
        <title>Corvus moneduloides (New Caledonian crow) genome, bCorMon1, primary haplotype.</title>
        <authorList>
            <person name="Rutz C."/>
            <person name="Fungtammasan C."/>
            <person name="Mountcastle J."/>
            <person name="Formenti G."/>
            <person name="Chow W."/>
            <person name="Howe K."/>
            <person name="Steele M.P."/>
            <person name="Fernandes J."/>
            <person name="Gilbert M.T.P."/>
            <person name="Fedrigo O."/>
            <person name="Jarvis E.D."/>
            <person name="Gemmell N."/>
        </authorList>
    </citation>
    <scope>NUCLEOTIDE SEQUENCE [LARGE SCALE GENOMIC DNA]</scope>
</reference>
<feature type="disulfide bond" evidence="14">
    <location>
        <begin position="337"/>
        <end position="374"/>
    </location>
</feature>
<evidence type="ECO:0000256" key="10">
    <source>
        <dbReference type="ARBA" id="ARBA00023228"/>
    </source>
</evidence>
<accession>A0A8U7MD46</accession>
<evidence type="ECO:0000256" key="4">
    <source>
        <dbReference type="ARBA" id="ARBA00022729"/>
    </source>
</evidence>
<dbReference type="OMA" id="CQMDQNQ"/>
<evidence type="ECO:0000256" key="2">
    <source>
        <dbReference type="ARBA" id="ARBA00022475"/>
    </source>
</evidence>
<dbReference type="Ensembl" id="ENSCMUT00000011794.2">
    <property type="protein sequence ID" value="ENSCMUP00000010942.2"/>
    <property type="gene ID" value="ENSCMUG00000006959.2"/>
</dbReference>
<comment type="subcellular location">
    <subcellularLocation>
        <location evidence="1">Cell membrane</location>
        <topology evidence="1">Single-pass type I membrane protein</topology>
    </subcellularLocation>
    <subcellularLocation>
        <location evidence="12">Cytolytic granule membrane</location>
        <topology evidence="12">Single-pass type I membrane protein</topology>
    </subcellularLocation>
    <subcellularLocation>
        <location evidence="11">Late endosome membrane</location>
        <topology evidence="11">Single-pass type I membrane protein</topology>
    </subcellularLocation>
    <subcellularLocation>
        <location evidence="14">Lysosome membrane</location>
        <topology evidence="14">Single-pass type I membrane protein</topology>
    </subcellularLocation>
</comment>
<evidence type="ECO:0000256" key="1">
    <source>
        <dbReference type="ARBA" id="ARBA00004251"/>
    </source>
</evidence>
<feature type="chain" id="PRO_5043434017" description="Lysosome-associated membrane glycoprotein 1" evidence="17">
    <location>
        <begin position="21"/>
        <end position="416"/>
    </location>
</feature>
<dbReference type="GeneID" id="116440135"/>
<feature type="compositionally biased region" description="Low complexity" evidence="15">
    <location>
        <begin position="188"/>
        <end position="209"/>
    </location>
</feature>
<comment type="caution">
    <text evidence="14">Lacks conserved residue(s) required for the propagation of feature annotation.</text>
</comment>
<feature type="disulfide bond" evidence="14">
    <location>
        <begin position="230"/>
        <end position="268"/>
    </location>
</feature>
<keyword evidence="3 14" id="KW-0812">Transmembrane</keyword>
<gene>
    <name evidence="20" type="primary">LAMP1</name>
</gene>
<keyword evidence="6 16" id="KW-1133">Transmembrane helix</keyword>
<sequence>MARRLLAAAALLGFLQASSSFEVKDSSGKVCIIADLTVAFSVEYKNNGQKQFVHFFLPQNASVDSQSSCGKDNASHPVLILDFGAGHSLSLNFSESADKYQVEELVFHYNLSDATLFPNSTAGVVKTVSHKSVIQAHRGTKYRCTNSKHINMKAVNVTFSNVTLEAYLTNGTFSVNTTECAEDMVSTTTVVPTTPKQTTSQVPTTGPAPTSSPPNPAVGKYNVTGPNGTCVLAYMGLQLNITYPKKDEKMGLYLLNLIPRNTTFSGTCNNTSALLNLTFEKTRVIFQFALNASAEKFFLQGVSVSTTLPSEAKNPKFEASNNSISELRASVGNSYKCSSKENLQVTDQALVNVFNVQIQVFKIDGDKFGPVEECQLDENNMLIPIIVGAALAGLVLIVLIAYLIGRKRSHAGYQTI</sequence>